<dbReference type="Proteomes" id="UP000239865">
    <property type="component" value="Unassembled WGS sequence"/>
</dbReference>
<dbReference type="InterPro" id="IPR036388">
    <property type="entry name" value="WH-like_DNA-bd_sf"/>
</dbReference>
<dbReference type="GO" id="GO:0005829">
    <property type="term" value="C:cytosol"/>
    <property type="evidence" value="ECO:0007669"/>
    <property type="project" value="TreeGrafter"/>
</dbReference>
<feature type="domain" description="Response regulatory" evidence="4">
    <location>
        <begin position="2"/>
        <end position="116"/>
    </location>
</feature>
<evidence type="ECO:0000259" key="5">
    <source>
        <dbReference type="PROSITE" id="PS51755"/>
    </source>
</evidence>
<evidence type="ECO:0000256" key="3">
    <source>
        <dbReference type="PROSITE-ProRule" id="PRU01091"/>
    </source>
</evidence>
<dbReference type="Pfam" id="PF00486">
    <property type="entry name" value="Trans_reg_C"/>
    <property type="match status" value="1"/>
</dbReference>
<dbReference type="SUPFAM" id="SSF52172">
    <property type="entry name" value="CheY-like"/>
    <property type="match status" value="1"/>
</dbReference>
<evidence type="ECO:0000256" key="1">
    <source>
        <dbReference type="ARBA" id="ARBA00023125"/>
    </source>
</evidence>
<accession>A0A2S7D9K1</accession>
<dbReference type="SMART" id="SM00862">
    <property type="entry name" value="Trans_reg_C"/>
    <property type="match status" value="1"/>
</dbReference>
<keyword evidence="1 3" id="KW-0238">DNA-binding</keyword>
<dbReference type="InterPro" id="IPR039420">
    <property type="entry name" value="WalR-like"/>
</dbReference>
<dbReference type="PROSITE" id="PS51755">
    <property type="entry name" value="OMPR_PHOB"/>
    <property type="match status" value="1"/>
</dbReference>
<evidence type="ECO:0000313" key="7">
    <source>
        <dbReference type="Proteomes" id="UP000239865"/>
    </source>
</evidence>
<dbReference type="InterPro" id="IPR016032">
    <property type="entry name" value="Sig_transdc_resp-reg_C-effctor"/>
</dbReference>
<dbReference type="RefSeq" id="WP_104588963.1">
    <property type="nucleotide sequence ID" value="NZ_JAJGQH010000029.1"/>
</dbReference>
<keyword evidence="2" id="KW-0597">Phosphoprotein</keyword>
<dbReference type="SMART" id="SM00448">
    <property type="entry name" value="REC"/>
    <property type="match status" value="1"/>
</dbReference>
<name>A0A2S7D9K1_9XANT</name>
<dbReference type="PROSITE" id="PS50110">
    <property type="entry name" value="RESPONSE_REGULATORY"/>
    <property type="match status" value="1"/>
</dbReference>
<dbReference type="InterPro" id="IPR001789">
    <property type="entry name" value="Sig_transdc_resp-reg_receiver"/>
</dbReference>
<evidence type="ECO:0000256" key="2">
    <source>
        <dbReference type="PROSITE-ProRule" id="PRU00169"/>
    </source>
</evidence>
<dbReference type="Pfam" id="PF00072">
    <property type="entry name" value="Response_reg"/>
    <property type="match status" value="1"/>
</dbReference>
<dbReference type="GO" id="GO:0000156">
    <property type="term" value="F:phosphorelay response regulator activity"/>
    <property type="evidence" value="ECO:0007669"/>
    <property type="project" value="TreeGrafter"/>
</dbReference>
<dbReference type="PANTHER" id="PTHR48111:SF36">
    <property type="entry name" value="TRANSCRIPTIONAL REGULATORY PROTEIN CUTR"/>
    <property type="match status" value="1"/>
</dbReference>
<feature type="domain" description="OmpR/PhoB-type" evidence="5">
    <location>
        <begin position="123"/>
        <end position="219"/>
    </location>
</feature>
<gene>
    <name evidence="6" type="ORF">XmelCFBP4644_20100</name>
</gene>
<dbReference type="InterPro" id="IPR001867">
    <property type="entry name" value="OmpR/PhoB-type_DNA-bd"/>
</dbReference>
<dbReference type="EMBL" id="MDEH01000022">
    <property type="protein sequence ID" value="PPU70508.1"/>
    <property type="molecule type" value="Genomic_DNA"/>
</dbReference>
<dbReference type="SUPFAM" id="SSF46894">
    <property type="entry name" value="C-terminal effector domain of the bipartite response regulators"/>
    <property type="match status" value="1"/>
</dbReference>
<dbReference type="InterPro" id="IPR011006">
    <property type="entry name" value="CheY-like_superfamily"/>
</dbReference>
<evidence type="ECO:0000313" key="6">
    <source>
        <dbReference type="EMBL" id="PPU70508.1"/>
    </source>
</evidence>
<comment type="caution">
    <text evidence="6">The sequence shown here is derived from an EMBL/GenBank/DDBJ whole genome shotgun (WGS) entry which is preliminary data.</text>
</comment>
<dbReference type="GO" id="GO:0006355">
    <property type="term" value="P:regulation of DNA-templated transcription"/>
    <property type="evidence" value="ECO:0007669"/>
    <property type="project" value="InterPro"/>
</dbReference>
<feature type="modified residue" description="4-aspartylphosphate" evidence="2">
    <location>
        <position position="51"/>
    </location>
</feature>
<proteinExistence type="predicted"/>
<organism evidence="6 7">
    <name type="scientific">Xanthomonas melonis</name>
    <dbReference type="NCBI Taxonomy" id="56456"/>
    <lineage>
        <taxon>Bacteria</taxon>
        <taxon>Pseudomonadati</taxon>
        <taxon>Pseudomonadota</taxon>
        <taxon>Gammaproteobacteria</taxon>
        <taxon>Lysobacterales</taxon>
        <taxon>Lysobacteraceae</taxon>
        <taxon>Xanthomonas</taxon>
    </lineage>
</organism>
<dbReference type="PANTHER" id="PTHR48111">
    <property type="entry name" value="REGULATOR OF RPOS"/>
    <property type="match status" value="1"/>
</dbReference>
<dbReference type="Gene3D" id="6.10.250.690">
    <property type="match status" value="1"/>
</dbReference>
<dbReference type="OrthoDB" id="9802426at2"/>
<dbReference type="AlphaFoldDB" id="A0A2S7D9K1"/>
<protein>
    <submittedName>
        <fullName evidence="6">DNA-binding response regulator</fullName>
    </submittedName>
</protein>
<dbReference type="GO" id="GO:0000976">
    <property type="term" value="F:transcription cis-regulatory region binding"/>
    <property type="evidence" value="ECO:0007669"/>
    <property type="project" value="TreeGrafter"/>
</dbReference>
<evidence type="ECO:0000259" key="4">
    <source>
        <dbReference type="PROSITE" id="PS50110"/>
    </source>
</evidence>
<dbReference type="Gene3D" id="3.40.50.2300">
    <property type="match status" value="1"/>
</dbReference>
<dbReference type="CDD" id="cd00383">
    <property type="entry name" value="trans_reg_C"/>
    <property type="match status" value="1"/>
</dbReference>
<reference evidence="6 7" key="1">
    <citation type="submission" date="2016-08" db="EMBL/GenBank/DDBJ databases">
        <authorList>
            <person name="Seilhamer J.J."/>
        </authorList>
    </citation>
    <scope>NUCLEOTIDE SEQUENCE [LARGE SCALE GENOMIC DNA]</scope>
    <source>
        <strain evidence="6 7">CFBP4644</strain>
    </source>
</reference>
<dbReference type="GO" id="GO:0032993">
    <property type="term" value="C:protein-DNA complex"/>
    <property type="evidence" value="ECO:0007669"/>
    <property type="project" value="TreeGrafter"/>
</dbReference>
<dbReference type="Gene3D" id="1.10.10.10">
    <property type="entry name" value="Winged helix-like DNA-binding domain superfamily/Winged helix DNA-binding domain"/>
    <property type="match status" value="1"/>
</dbReference>
<sequence>MRILLAEDDEPFAEALIDALTKQGLAVDRTRTVAETEHAVQQAEYRLLLLDRQLPDGDGATLVPKVRASQVDLPILILTAMHLVTDKVEGLDAGADDYLAKPFDMAELMARIRALIRRPARMAPAMVLGDLAFDFESKQAFVRGAELKLPRRQILALEALCFRQGRTVRRASLEQSVYGLNDHVESNALESHISRLRKALVGSGVDIHTIRGIGYVLKQSAPED</sequence>
<feature type="DNA-binding region" description="OmpR/PhoB-type" evidence="3">
    <location>
        <begin position="123"/>
        <end position="219"/>
    </location>
</feature>